<dbReference type="Proteomes" id="UP000005641">
    <property type="component" value="Unassembled WGS sequence"/>
</dbReference>
<evidence type="ECO:0000313" key="1">
    <source>
        <dbReference type="EMBL" id="EPR58786.1"/>
    </source>
</evidence>
<sequence>LPSPLSSLLPSLLSPLFSPLFPLLSSPLSSPLPSSLLSSSCAVCSRSVFSPFRLVRKLRRFVSGLASTLFAKQMERMRFSALSVNLTIQAIRAFRRRNAPLAFALCTLYVSPALRLLSLSFFTVSDSDVDRV</sequence>
<reference evidence="1 2" key="1">
    <citation type="submission" date="2006-05" db="EMBL/GenBank/DDBJ databases">
        <authorList>
            <person name="Paulsen I."/>
        </authorList>
    </citation>
    <scope>NUCLEOTIDE SEQUENCE [LARGE SCALE GENOMIC DNA]</scope>
    <source>
        <strain evidence="1 2">GT1</strain>
    </source>
</reference>
<protein>
    <submittedName>
        <fullName evidence="1">Uncharacterized protein</fullName>
    </submittedName>
</protein>
<organism evidence="1 2">
    <name type="scientific">Toxoplasma gondii (strain ATCC 50853 / GT1)</name>
    <dbReference type="NCBI Taxonomy" id="507601"/>
    <lineage>
        <taxon>Eukaryota</taxon>
        <taxon>Sar</taxon>
        <taxon>Alveolata</taxon>
        <taxon>Apicomplexa</taxon>
        <taxon>Conoidasida</taxon>
        <taxon>Coccidia</taxon>
        <taxon>Eucoccidiorida</taxon>
        <taxon>Eimeriorina</taxon>
        <taxon>Sarcocystidae</taxon>
        <taxon>Toxoplasma</taxon>
    </lineage>
</organism>
<dbReference type="VEuPathDB" id="ToxoDB:TGGT1_410250"/>
<evidence type="ECO:0000313" key="2">
    <source>
        <dbReference type="Proteomes" id="UP000005641"/>
    </source>
</evidence>
<feature type="non-terminal residue" evidence="1">
    <location>
        <position position="1"/>
    </location>
</feature>
<comment type="caution">
    <text evidence="1">The sequence shown here is derived from an EMBL/GenBank/DDBJ whole genome shotgun (WGS) entry which is preliminary data.</text>
</comment>
<accession>S7UL85</accession>
<reference evidence="1 2" key="2">
    <citation type="submission" date="2013-05" db="EMBL/GenBank/DDBJ databases">
        <authorList>
            <person name="Sibley D."/>
            <person name="Venepally P."/>
            <person name="Karamycheva S."/>
            <person name="Hadjithomas M."/>
            <person name="Khan A."/>
            <person name="Brunk B."/>
            <person name="Roos D."/>
            <person name="Caler E."/>
            <person name="Lorenzi H."/>
        </authorList>
    </citation>
    <scope>NUCLEOTIDE SEQUENCE [LARGE SCALE GENOMIC DNA]</scope>
    <source>
        <strain evidence="1 2">GT1</strain>
    </source>
</reference>
<name>S7UL85_TOXGG</name>
<proteinExistence type="predicted"/>
<dbReference type="AlphaFoldDB" id="S7UL85"/>
<dbReference type="EMBL" id="AAQM03000251">
    <property type="protein sequence ID" value="EPR58786.1"/>
    <property type="molecule type" value="Genomic_DNA"/>
</dbReference>
<gene>
    <name evidence="1" type="ORF">TGGT1_410250</name>
</gene>